<dbReference type="EMBL" id="CZQE01000362">
    <property type="protein sequence ID" value="CUS46364.1"/>
    <property type="molecule type" value="Genomic_DNA"/>
</dbReference>
<reference evidence="1" key="1">
    <citation type="submission" date="2015-10" db="EMBL/GenBank/DDBJ databases">
        <authorList>
            <person name="Gilbert D.G."/>
        </authorList>
    </citation>
    <scope>NUCLEOTIDE SEQUENCE</scope>
</reference>
<proteinExistence type="predicted"/>
<name>A0A160TQP8_9ZZZZ</name>
<organism evidence="1">
    <name type="scientific">hydrothermal vent metagenome</name>
    <dbReference type="NCBI Taxonomy" id="652676"/>
    <lineage>
        <taxon>unclassified sequences</taxon>
        <taxon>metagenomes</taxon>
        <taxon>ecological metagenomes</taxon>
    </lineage>
</organism>
<dbReference type="AlphaFoldDB" id="A0A160TQP8"/>
<gene>
    <name evidence="1" type="ORF">MGWOODY_Smn2074</name>
</gene>
<accession>A0A160TQP8</accession>
<protein>
    <submittedName>
        <fullName evidence="1">Uncharacterized protein</fullName>
    </submittedName>
</protein>
<evidence type="ECO:0000313" key="1">
    <source>
        <dbReference type="EMBL" id="CUS46364.1"/>
    </source>
</evidence>
<sequence>MFETHSLPRIAHVPRFVVVDGARRRNIRRTCPRPGLRTRG</sequence>